<accession>A0A183GFF5</accession>
<gene>
    <name evidence="2" type="ORF">HPBE_LOCUS21123</name>
</gene>
<dbReference type="EMBL" id="UZAH01032719">
    <property type="protein sequence ID" value="VDP23468.1"/>
    <property type="molecule type" value="Genomic_DNA"/>
</dbReference>
<name>A0A183GFF5_HELPZ</name>
<feature type="compositionally biased region" description="Basic and acidic residues" evidence="1">
    <location>
        <begin position="125"/>
        <end position="137"/>
    </location>
</feature>
<keyword evidence="3" id="KW-1185">Reference proteome</keyword>
<feature type="compositionally biased region" description="Basic and acidic residues" evidence="1">
    <location>
        <begin position="33"/>
        <end position="51"/>
    </location>
</feature>
<protein>
    <submittedName>
        <fullName evidence="2 4">Uncharacterized protein</fullName>
    </submittedName>
</protein>
<feature type="region of interest" description="Disordered" evidence="1">
    <location>
        <begin position="1"/>
        <end position="193"/>
    </location>
</feature>
<evidence type="ECO:0000256" key="1">
    <source>
        <dbReference type="SAM" id="MobiDB-lite"/>
    </source>
</evidence>
<feature type="compositionally biased region" description="Basic and acidic residues" evidence="1">
    <location>
        <begin position="160"/>
        <end position="171"/>
    </location>
</feature>
<accession>A0A3P8CQB8</accession>
<organism evidence="3 4">
    <name type="scientific">Heligmosomoides polygyrus</name>
    <name type="common">Parasitic roundworm</name>
    <dbReference type="NCBI Taxonomy" id="6339"/>
    <lineage>
        <taxon>Eukaryota</taxon>
        <taxon>Metazoa</taxon>
        <taxon>Ecdysozoa</taxon>
        <taxon>Nematoda</taxon>
        <taxon>Chromadorea</taxon>
        <taxon>Rhabditida</taxon>
        <taxon>Rhabditina</taxon>
        <taxon>Rhabditomorpha</taxon>
        <taxon>Strongyloidea</taxon>
        <taxon>Heligmosomidae</taxon>
        <taxon>Heligmosomoides</taxon>
    </lineage>
</organism>
<evidence type="ECO:0000313" key="2">
    <source>
        <dbReference type="EMBL" id="VDP23468.1"/>
    </source>
</evidence>
<dbReference type="Proteomes" id="UP000050761">
    <property type="component" value="Unassembled WGS sequence"/>
</dbReference>
<proteinExistence type="predicted"/>
<evidence type="ECO:0000313" key="4">
    <source>
        <dbReference type="WBParaSite" id="HPBE_0002112401-mRNA-1"/>
    </source>
</evidence>
<reference evidence="4" key="2">
    <citation type="submission" date="2019-09" db="UniProtKB">
        <authorList>
            <consortium name="WormBaseParasite"/>
        </authorList>
    </citation>
    <scope>IDENTIFICATION</scope>
</reference>
<dbReference type="AlphaFoldDB" id="A0A183GFF5"/>
<reference evidence="2 3" key="1">
    <citation type="submission" date="2018-11" db="EMBL/GenBank/DDBJ databases">
        <authorList>
            <consortium name="Pathogen Informatics"/>
        </authorList>
    </citation>
    <scope>NUCLEOTIDE SEQUENCE [LARGE SCALE GENOMIC DNA]</scope>
</reference>
<feature type="compositionally biased region" description="Polar residues" evidence="1">
    <location>
        <begin position="86"/>
        <end position="108"/>
    </location>
</feature>
<feature type="compositionally biased region" description="Polar residues" evidence="1">
    <location>
        <begin position="1"/>
        <end position="15"/>
    </location>
</feature>
<evidence type="ECO:0000313" key="3">
    <source>
        <dbReference type="Proteomes" id="UP000050761"/>
    </source>
</evidence>
<dbReference type="WBParaSite" id="HPBE_0002112401-mRNA-1">
    <property type="protein sequence ID" value="HPBE_0002112401-mRNA-1"/>
    <property type="gene ID" value="HPBE_0002112401"/>
</dbReference>
<feature type="compositionally biased region" description="Basic and acidic residues" evidence="1">
    <location>
        <begin position="66"/>
        <end position="75"/>
    </location>
</feature>
<sequence length="225" mass="24674">MSSFLLTMESGTSKGTGHADEKSHKSHHSKRSPRSESREKSKEAKSEDRNTGSRSSSSPRHRRSRRDAEQSDSKKKIVTPAIRQRPISNRSDSVDASTQTDKQKQSVSFAVPEPKEEYGGPCKSSKNDSDSRKREVDGSQEANDTTQEDPVDGVGARPSPDVKAEVDHQDQEGSQGGVEENAAIGADIDGGCHSKGLSIWRDRDGRLRDELGRFAPESLARDQKD</sequence>